<dbReference type="InterPro" id="IPR001466">
    <property type="entry name" value="Beta-lactam-related"/>
</dbReference>
<dbReference type="Pfam" id="PF00144">
    <property type="entry name" value="Beta-lactamase"/>
    <property type="match status" value="1"/>
</dbReference>
<gene>
    <name evidence="2" type="ORF">H9830_06540</name>
</gene>
<name>A0A9D1YUI0_9MICO</name>
<reference evidence="2" key="1">
    <citation type="journal article" date="2021" name="PeerJ">
        <title>Extensive microbial diversity within the chicken gut microbiome revealed by metagenomics and culture.</title>
        <authorList>
            <person name="Gilroy R."/>
            <person name="Ravi A."/>
            <person name="Getino M."/>
            <person name="Pursley I."/>
            <person name="Horton D.L."/>
            <person name="Alikhan N.F."/>
            <person name="Baker D."/>
            <person name="Gharbi K."/>
            <person name="Hall N."/>
            <person name="Watson M."/>
            <person name="Adriaenssens E.M."/>
            <person name="Foster-Nyarko E."/>
            <person name="Jarju S."/>
            <person name="Secka A."/>
            <person name="Antonio M."/>
            <person name="Oren A."/>
            <person name="Chaudhuri R.R."/>
            <person name="La Ragione R."/>
            <person name="Hildebrand F."/>
            <person name="Pallen M.J."/>
        </authorList>
    </citation>
    <scope>NUCLEOTIDE SEQUENCE</scope>
    <source>
        <strain evidence="2">ChiGjej1B1-98</strain>
    </source>
</reference>
<dbReference type="EMBL" id="DXDC01000191">
    <property type="protein sequence ID" value="HIY65918.1"/>
    <property type="molecule type" value="Genomic_DNA"/>
</dbReference>
<organism evidence="2 3">
    <name type="scientific">Candidatus Agrococcus pullicola</name>
    <dbReference type="NCBI Taxonomy" id="2838429"/>
    <lineage>
        <taxon>Bacteria</taxon>
        <taxon>Bacillati</taxon>
        <taxon>Actinomycetota</taxon>
        <taxon>Actinomycetes</taxon>
        <taxon>Micrococcales</taxon>
        <taxon>Microbacteriaceae</taxon>
        <taxon>Agrococcus</taxon>
    </lineage>
</organism>
<dbReference type="PANTHER" id="PTHR46825">
    <property type="entry name" value="D-ALANYL-D-ALANINE-CARBOXYPEPTIDASE/ENDOPEPTIDASE AMPH"/>
    <property type="match status" value="1"/>
</dbReference>
<evidence type="ECO:0000259" key="1">
    <source>
        <dbReference type="Pfam" id="PF00144"/>
    </source>
</evidence>
<dbReference type="PANTHER" id="PTHR46825:SF9">
    <property type="entry name" value="BETA-LACTAMASE-RELATED DOMAIN-CONTAINING PROTEIN"/>
    <property type="match status" value="1"/>
</dbReference>
<dbReference type="Proteomes" id="UP000824005">
    <property type="component" value="Unassembled WGS sequence"/>
</dbReference>
<proteinExistence type="predicted"/>
<protein>
    <submittedName>
        <fullName evidence="2">Beta-lactamase family protein</fullName>
    </submittedName>
</protein>
<dbReference type="InterPro" id="IPR012338">
    <property type="entry name" value="Beta-lactam/transpept-like"/>
</dbReference>
<accession>A0A9D1YUI0</accession>
<dbReference type="InterPro" id="IPR050491">
    <property type="entry name" value="AmpC-like"/>
</dbReference>
<evidence type="ECO:0000313" key="3">
    <source>
        <dbReference type="Proteomes" id="UP000824005"/>
    </source>
</evidence>
<feature type="domain" description="Beta-lactamase-related" evidence="1">
    <location>
        <begin position="43"/>
        <end position="331"/>
    </location>
</feature>
<dbReference type="AlphaFoldDB" id="A0A9D1YUI0"/>
<dbReference type="Gene3D" id="3.40.710.10">
    <property type="entry name" value="DD-peptidase/beta-lactamase superfamily"/>
    <property type="match status" value="1"/>
</dbReference>
<evidence type="ECO:0000313" key="2">
    <source>
        <dbReference type="EMBL" id="HIY65918.1"/>
    </source>
</evidence>
<sequence length="357" mass="40323">MNVNTAIRKTVERLERTSSRRYPVPPTALISGPKLNFSAGDLDQPFWIASIDKVFIAALLGQLFDEGYCTPDTPIGRLLPAEELAPLPAKEGVDNAKDVTVQHLLSHTSGLPDVVLPPRGYSTTCSIKELQKHPERVWTIPDFLQQADHLPPFAKPGERFLYSDTAYLLLIRIIEEARDTGYAEQLASRIFEPSGMADSIEWVNADDYNLARLVPKLAPFWLGGSKEDDKVPFAPNLTWWNGMGGASTANDLLRFQRELHRGNLCDIKWVRYFGTPRSRFRPGIHYGTGMVSIRFGGFFPLMRGYPQPTGGLGYTSTHMFYYPQQDTHVILNYHAHRRMNTSFQMHIRIAGLINRYG</sequence>
<reference evidence="2" key="2">
    <citation type="submission" date="2021-04" db="EMBL/GenBank/DDBJ databases">
        <authorList>
            <person name="Gilroy R."/>
        </authorList>
    </citation>
    <scope>NUCLEOTIDE SEQUENCE</scope>
    <source>
        <strain evidence="2">ChiGjej1B1-98</strain>
    </source>
</reference>
<dbReference type="SUPFAM" id="SSF56601">
    <property type="entry name" value="beta-lactamase/transpeptidase-like"/>
    <property type="match status" value="1"/>
</dbReference>
<comment type="caution">
    <text evidence="2">The sequence shown here is derived from an EMBL/GenBank/DDBJ whole genome shotgun (WGS) entry which is preliminary data.</text>
</comment>